<dbReference type="Pfam" id="PF00392">
    <property type="entry name" value="GntR"/>
    <property type="match status" value="1"/>
</dbReference>
<dbReference type="PRINTS" id="PR00035">
    <property type="entry name" value="HTHGNTR"/>
</dbReference>
<protein>
    <submittedName>
        <fullName evidence="6">FadR family transcriptional regulator</fullName>
    </submittedName>
</protein>
<accession>A0AAQ2HFR4</accession>
<keyword evidence="1" id="KW-0805">Transcription regulation</keyword>
<evidence type="ECO:0000313" key="7">
    <source>
        <dbReference type="Proteomes" id="UP000297403"/>
    </source>
</evidence>
<dbReference type="InterPro" id="IPR036388">
    <property type="entry name" value="WH-like_DNA-bd_sf"/>
</dbReference>
<reference evidence="6 7" key="1">
    <citation type="submission" date="2019-03" db="EMBL/GenBank/DDBJ databases">
        <title>Genomics of glacier-inhabiting Cryobacterium strains.</title>
        <authorList>
            <person name="Liu Q."/>
            <person name="Xin Y.-H."/>
        </authorList>
    </citation>
    <scope>NUCLEOTIDE SEQUENCE [LARGE SCALE GENOMIC DNA]</scope>
    <source>
        <strain evidence="7">TMT1-22</strain>
    </source>
</reference>
<dbReference type="Proteomes" id="UP000297403">
    <property type="component" value="Unassembled WGS sequence"/>
</dbReference>
<dbReference type="PANTHER" id="PTHR43537">
    <property type="entry name" value="TRANSCRIPTIONAL REGULATOR, GNTR FAMILY"/>
    <property type="match status" value="1"/>
</dbReference>
<dbReference type="AlphaFoldDB" id="A0AAQ2HFR4"/>
<evidence type="ECO:0000259" key="5">
    <source>
        <dbReference type="PROSITE" id="PS50949"/>
    </source>
</evidence>
<evidence type="ECO:0000256" key="4">
    <source>
        <dbReference type="SAM" id="MobiDB-lite"/>
    </source>
</evidence>
<dbReference type="CDD" id="cd07377">
    <property type="entry name" value="WHTH_GntR"/>
    <property type="match status" value="1"/>
</dbReference>
<sequence>MVVTPRTCAPTRTGASGEGRGILDESPRAATVGRSTSGRTTGADPAGSLRTPLAAVSRADEITDRLVTAIAIGEYLPGSRLPSERELAASLRVGRMTVRAAIASLVGQGLLETQRGRGGGSFVREQWTSSSKASVHRTLSARWDVLRDTCEAVSRLQGTIARAAAEKRTDEDVTQLRQRLTAFREAESGPQSQRADELLHIAICAAAHNETLQSVLFDLESRVSIAAPAHLWGSTTGMRTMELRALADHENLVDAICAQRPDDASAIALKHARIDLELLEDALQRAGAPDAWSSPGAHPG</sequence>
<dbReference type="EMBL" id="SOFY01000033">
    <property type="protein sequence ID" value="TFC48622.1"/>
    <property type="molecule type" value="Genomic_DNA"/>
</dbReference>
<dbReference type="PROSITE" id="PS50949">
    <property type="entry name" value="HTH_GNTR"/>
    <property type="match status" value="1"/>
</dbReference>
<name>A0AAQ2HFR4_9MICO</name>
<evidence type="ECO:0000256" key="1">
    <source>
        <dbReference type="ARBA" id="ARBA00023015"/>
    </source>
</evidence>
<dbReference type="SUPFAM" id="SSF46785">
    <property type="entry name" value="Winged helix' DNA-binding domain"/>
    <property type="match status" value="1"/>
</dbReference>
<dbReference type="SUPFAM" id="SSF48008">
    <property type="entry name" value="GntR ligand-binding domain-like"/>
    <property type="match status" value="1"/>
</dbReference>
<feature type="compositionally biased region" description="Low complexity" evidence="4">
    <location>
        <begin position="33"/>
        <end position="42"/>
    </location>
</feature>
<dbReference type="InterPro" id="IPR036390">
    <property type="entry name" value="WH_DNA-bd_sf"/>
</dbReference>
<proteinExistence type="predicted"/>
<keyword evidence="7" id="KW-1185">Reference proteome</keyword>
<dbReference type="SMART" id="SM00345">
    <property type="entry name" value="HTH_GNTR"/>
    <property type="match status" value="1"/>
</dbReference>
<keyword evidence="3" id="KW-0804">Transcription</keyword>
<dbReference type="Gene3D" id="1.10.10.10">
    <property type="entry name" value="Winged helix-like DNA-binding domain superfamily/Winged helix DNA-binding domain"/>
    <property type="match status" value="1"/>
</dbReference>
<feature type="region of interest" description="Disordered" evidence="4">
    <location>
        <begin position="1"/>
        <end position="49"/>
    </location>
</feature>
<dbReference type="Gene3D" id="1.20.120.530">
    <property type="entry name" value="GntR ligand-binding domain-like"/>
    <property type="match status" value="1"/>
</dbReference>
<comment type="caution">
    <text evidence="6">The sequence shown here is derived from an EMBL/GenBank/DDBJ whole genome shotgun (WGS) entry which is preliminary data.</text>
</comment>
<feature type="domain" description="HTH gntR-type" evidence="5">
    <location>
        <begin position="56"/>
        <end position="126"/>
    </location>
</feature>
<dbReference type="GO" id="GO:0003700">
    <property type="term" value="F:DNA-binding transcription factor activity"/>
    <property type="evidence" value="ECO:0007669"/>
    <property type="project" value="InterPro"/>
</dbReference>
<organism evidence="6 7">
    <name type="scientific">Cryobacterium shii</name>
    <dbReference type="NCBI Taxonomy" id="1259235"/>
    <lineage>
        <taxon>Bacteria</taxon>
        <taxon>Bacillati</taxon>
        <taxon>Actinomycetota</taxon>
        <taxon>Actinomycetes</taxon>
        <taxon>Micrococcales</taxon>
        <taxon>Microbacteriaceae</taxon>
        <taxon>Cryobacterium</taxon>
    </lineage>
</organism>
<evidence type="ECO:0000256" key="3">
    <source>
        <dbReference type="ARBA" id="ARBA00023163"/>
    </source>
</evidence>
<keyword evidence="2" id="KW-0238">DNA-binding</keyword>
<dbReference type="Pfam" id="PF07729">
    <property type="entry name" value="FCD"/>
    <property type="match status" value="1"/>
</dbReference>
<dbReference type="InterPro" id="IPR008920">
    <property type="entry name" value="TF_FadR/GntR_C"/>
</dbReference>
<dbReference type="InterPro" id="IPR011711">
    <property type="entry name" value="GntR_C"/>
</dbReference>
<dbReference type="InterPro" id="IPR000524">
    <property type="entry name" value="Tscrpt_reg_HTH_GntR"/>
</dbReference>
<evidence type="ECO:0000256" key="2">
    <source>
        <dbReference type="ARBA" id="ARBA00023125"/>
    </source>
</evidence>
<dbReference type="PANTHER" id="PTHR43537:SF5">
    <property type="entry name" value="UXU OPERON TRANSCRIPTIONAL REGULATOR"/>
    <property type="match status" value="1"/>
</dbReference>
<gene>
    <name evidence="6" type="ORF">E3O49_07150</name>
</gene>
<dbReference type="SMART" id="SM00895">
    <property type="entry name" value="FCD"/>
    <property type="match status" value="1"/>
</dbReference>
<dbReference type="GO" id="GO:0003677">
    <property type="term" value="F:DNA binding"/>
    <property type="evidence" value="ECO:0007669"/>
    <property type="project" value="UniProtKB-KW"/>
</dbReference>
<evidence type="ECO:0000313" key="6">
    <source>
        <dbReference type="EMBL" id="TFC48622.1"/>
    </source>
</evidence>